<keyword evidence="6" id="KW-0413">Isomerase</keyword>
<reference evidence="8 9" key="1">
    <citation type="journal article" date="2017" name="ISME J.">
        <title>Energy and carbon metabolisms in a deep terrestrial subsurface fluid microbial community.</title>
        <authorList>
            <person name="Momper L."/>
            <person name="Jungbluth S.P."/>
            <person name="Lee M.D."/>
            <person name="Amend J.P."/>
        </authorList>
    </citation>
    <scope>NUCLEOTIDE SEQUENCE [LARGE SCALE GENOMIC DNA]</scope>
    <source>
        <strain evidence="8">SURF_5</strain>
    </source>
</reference>
<dbReference type="CDD" id="cd16011">
    <property type="entry name" value="iPGM_like"/>
    <property type="match status" value="1"/>
</dbReference>
<dbReference type="InterPro" id="IPR004456">
    <property type="entry name" value="Pglycerate_mutase_ApgM"/>
</dbReference>
<dbReference type="NCBIfam" id="NF003242">
    <property type="entry name" value="PRK04200.1"/>
    <property type="match status" value="1"/>
</dbReference>
<dbReference type="NCBIfam" id="TIGR02535">
    <property type="entry name" value="hyp_Hser_kinase"/>
    <property type="match status" value="1"/>
</dbReference>
<evidence type="ECO:0000256" key="3">
    <source>
        <dbReference type="ARBA" id="ARBA00004921"/>
    </source>
</evidence>
<proteinExistence type="inferred from homology"/>
<comment type="pathway">
    <text evidence="3">Carbohydrate degradation.</text>
</comment>
<dbReference type="SUPFAM" id="SSF53649">
    <property type="entry name" value="Alkaline phosphatase-like"/>
    <property type="match status" value="1"/>
</dbReference>
<organism evidence="8 9">
    <name type="scientific">Abyssobacteria bacterium (strain SURF_5)</name>
    <dbReference type="NCBI Taxonomy" id="2093360"/>
    <lineage>
        <taxon>Bacteria</taxon>
        <taxon>Pseudomonadati</taxon>
        <taxon>Candidatus Hydrogenedentota</taxon>
        <taxon>Candidatus Abyssobacteria</taxon>
    </lineage>
</organism>
<feature type="domain" description="Metalloenzyme" evidence="7">
    <location>
        <begin position="1"/>
        <end position="364"/>
    </location>
</feature>
<evidence type="ECO:0000256" key="5">
    <source>
        <dbReference type="ARBA" id="ARBA00023152"/>
    </source>
</evidence>
<comment type="similarity">
    <text evidence="4">Belongs to the BPG-independent phosphoglycerate mutase family. A-PGAM subfamily.</text>
</comment>
<dbReference type="EMBL" id="QZKU01000088">
    <property type="protein sequence ID" value="RJP19538.1"/>
    <property type="molecule type" value="Genomic_DNA"/>
</dbReference>
<evidence type="ECO:0000256" key="6">
    <source>
        <dbReference type="ARBA" id="ARBA00023235"/>
    </source>
</evidence>
<comment type="caution">
    <text evidence="8">The sequence shown here is derived from an EMBL/GenBank/DDBJ whole genome shotgun (WGS) entry which is preliminary data.</text>
</comment>
<dbReference type="NCBIfam" id="TIGR00306">
    <property type="entry name" value="apgM"/>
    <property type="match status" value="1"/>
</dbReference>
<evidence type="ECO:0000256" key="4">
    <source>
        <dbReference type="ARBA" id="ARBA00005524"/>
    </source>
</evidence>
<gene>
    <name evidence="8" type="ORF">C4520_12700</name>
</gene>
<dbReference type="InterPro" id="IPR023665">
    <property type="entry name" value="ApgAM_prokaryotes"/>
</dbReference>
<dbReference type="PIRSF" id="PIRSF006392">
    <property type="entry name" value="IPGAM_arch"/>
    <property type="match status" value="1"/>
</dbReference>
<dbReference type="Pfam" id="PF10143">
    <property type="entry name" value="PhosphMutase"/>
    <property type="match status" value="1"/>
</dbReference>
<sequence>MKVALLIGDGMADYPVEELDGLTPLEAAETPNMDRLAREGTVGLVRTVPEGTAPGSDIANLNLLGYDVSRYYTGRAPLECASRNIDLTAEQIAFRCNLVTVADETMVDYSAGHIGSEEAAELIADIDRQLGDSSRKFYAGVSYRHLLVADPGGAKWETNLTCTPPHDIVGQPITSYLPQGENQQLFRKMMLESQKILSEHAVNLRRIRSGKRPATMIWLWGHGKRPSMPTFQQLYAMKGAVISAVDLIRGLGKYAGLNVIDVPGATGYFDTNYSGKAGHGIDSLKKSDFLFLHVEAPDEAGHAGNMQEKIRAIENFDRLIVGPITDALSGSEPARLLVLPDHATPLSVRTHVSDPVPFVAHGAAIPTNGCSGFSEAQAGRTRLYIEKGFELLPAYLKRDT</sequence>
<dbReference type="GO" id="GO:0004619">
    <property type="term" value="F:phosphoglycerate mutase activity"/>
    <property type="evidence" value="ECO:0007669"/>
    <property type="project" value="UniProtKB-EC"/>
</dbReference>
<evidence type="ECO:0000259" key="7">
    <source>
        <dbReference type="Pfam" id="PF01676"/>
    </source>
</evidence>
<accession>A0A3A4NET0</accession>
<dbReference type="GO" id="GO:0006096">
    <property type="term" value="P:glycolytic process"/>
    <property type="evidence" value="ECO:0007669"/>
    <property type="project" value="UniProtKB-KW"/>
</dbReference>
<dbReference type="InterPro" id="IPR006124">
    <property type="entry name" value="Metalloenzyme"/>
</dbReference>
<evidence type="ECO:0000313" key="9">
    <source>
        <dbReference type="Proteomes" id="UP000265882"/>
    </source>
</evidence>
<dbReference type="PANTHER" id="PTHR31209">
    <property type="entry name" value="COFACTOR-INDEPENDENT PHOSPHOGLYCERATE MUTASE"/>
    <property type="match status" value="1"/>
</dbReference>
<keyword evidence="5" id="KW-0324">Glycolysis</keyword>
<dbReference type="Gene3D" id="3.40.720.10">
    <property type="entry name" value="Alkaline Phosphatase, subunit A"/>
    <property type="match status" value="2"/>
</dbReference>
<dbReference type="InterPro" id="IPR017850">
    <property type="entry name" value="Alkaline_phosphatase_core_sf"/>
</dbReference>
<dbReference type="GO" id="GO:0046872">
    <property type="term" value="F:metal ion binding"/>
    <property type="evidence" value="ECO:0007669"/>
    <property type="project" value="InterPro"/>
</dbReference>
<comment type="catalytic activity">
    <reaction evidence="1">
        <text>(2R)-2-phosphoglycerate = (2R)-3-phosphoglycerate</text>
        <dbReference type="Rhea" id="RHEA:15901"/>
        <dbReference type="ChEBI" id="CHEBI:58272"/>
        <dbReference type="ChEBI" id="CHEBI:58289"/>
        <dbReference type="EC" id="5.4.2.12"/>
    </reaction>
</comment>
<evidence type="ECO:0000313" key="8">
    <source>
        <dbReference type="EMBL" id="RJP19538.1"/>
    </source>
</evidence>
<evidence type="ECO:0000256" key="1">
    <source>
        <dbReference type="ARBA" id="ARBA00000370"/>
    </source>
</evidence>
<dbReference type="Proteomes" id="UP000265882">
    <property type="component" value="Unassembled WGS sequence"/>
</dbReference>
<dbReference type="Pfam" id="PF01676">
    <property type="entry name" value="Metalloenzyme"/>
    <property type="match status" value="1"/>
</dbReference>
<protein>
    <submittedName>
        <fullName evidence="8">Cofactor-independent phosphoglycerate mutase</fullName>
    </submittedName>
</protein>
<comment type="function">
    <text evidence="2">Catalyzes the interconversion of 2-phosphoglycerate and 3-phosphoglycerate.</text>
</comment>
<dbReference type="AlphaFoldDB" id="A0A3A4NET0"/>
<dbReference type="PANTHER" id="PTHR31209:SF4">
    <property type="entry name" value="2,3-BISPHOSPHOGLYCERATE-INDEPENDENT PHOSPHOGLYCERATE MUTASE"/>
    <property type="match status" value="1"/>
</dbReference>
<name>A0A3A4NET0_ABYX5</name>
<evidence type="ECO:0000256" key="2">
    <source>
        <dbReference type="ARBA" id="ARBA00002315"/>
    </source>
</evidence>